<proteinExistence type="predicted"/>
<evidence type="ECO:0000313" key="1">
    <source>
        <dbReference type="EMBL" id="JAE29404.1"/>
    </source>
</evidence>
<dbReference type="AlphaFoldDB" id="A0A0A9H0U0"/>
<organism evidence="1">
    <name type="scientific">Arundo donax</name>
    <name type="common">Giant reed</name>
    <name type="synonym">Donax arundinaceus</name>
    <dbReference type="NCBI Taxonomy" id="35708"/>
    <lineage>
        <taxon>Eukaryota</taxon>
        <taxon>Viridiplantae</taxon>
        <taxon>Streptophyta</taxon>
        <taxon>Embryophyta</taxon>
        <taxon>Tracheophyta</taxon>
        <taxon>Spermatophyta</taxon>
        <taxon>Magnoliopsida</taxon>
        <taxon>Liliopsida</taxon>
        <taxon>Poales</taxon>
        <taxon>Poaceae</taxon>
        <taxon>PACMAD clade</taxon>
        <taxon>Arundinoideae</taxon>
        <taxon>Arundineae</taxon>
        <taxon>Arundo</taxon>
    </lineage>
</organism>
<accession>A0A0A9H0U0</accession>
<reference evidence="1" key="1">
    <citation type="submission" date="2014-09" db="EMBL/GenBank/DDBJ databases">
        <authorList>
            <person name="Magalhaes I.L.F."/>
            <person name="Oliveira U."/>
            <person name="Santos F.R."/>
            <person name="Vidigal T.H.D.A."/>
            <person name="Brescovit A.D."/>
            <person name="Santos A.J."/>
        </authorList>
    </citation>
    <scope>NUCLEOTIDE SEQUENCE</scope>
    <source>
        <tissue evidence="1">Shoot tissue taken approximately 20 cm above the soil surface</tissue>
    </source>
</reference>
<name>A0A0A9H0U0_ARUDO</name>
<sequence length="18" mass="2002">MHSLAACERHYGLVGCRV</sequence>
<protein>
    <submittedName>
        <fullName evidence="1">Uncharacterized protein</fullName>
    </submittedName>
</protein>
<dbReference type="EMBL" id="GBRH01168492">
    <property type="protein sequence ID" value="JAE29404.1"/>
    <property type="molecule type" value="Transcribed_RNA"/>
</dbReference>
<reference evidence="1" key="2">
    <citation type="journal article" date="2015" name="Data Brief">
        <title>Shoot transcriptome of the giant reed, Arundo donax.</title>
        <authorList>
            <person name="Barrero R.A."/>
            <person name="Guerrero F.D."/>
            <person name="Moolhuijzen P."/>
            <person name="Goolsby J.A."/>
            <person name="Tidwell J."/>
            <person name="Bellgard S.E."/>
            <person name="Bellgard M.I."/>
        </authorList>
    </citation>
    <scope>NUCLEOTIDE SEQUENCE</scope>
    <source>
        <tissue evidence="1">Shoot tissue taken approximately 20 cm above the soil surface</tissue>
    </source>
</reference>